<feature type="compositionally biased region" description="Low complexity" evidence="1">
    <location>
        <begin position="216"/>
        <end position="236"/>
    </location>
</feature>
<feature type="compositionally biased region" description="Polar residues" evidence="1">
    <location>
        <begin position="201"/>
        <end position="215"/>
    </location>
</feature>
<dbReference type="AlphaFoldDB" id="A0A6A5YZ12"/>
<feature type="compositionally biased region" description="Polar residues" evidence="1">
    <location>
        <begin position="158"/>
        <end position="175"/>
    </location>
</feature>
<name>A0A6A5YZ12_9PLEO</name>
<feature type="region of interest" description="Disordered" evidence="1">
    <location>
        <begin position="191"/>
        <end position="285"/>
    </location>
</feature>
<evidence type="ECO:0000313" key="3">
    <source>
        <dbReference type="EMBL" id="KAF2112402.1"/>
    </source>
</evidence>
<keyword evidence="2" id="KW-0732">Signal</keyword>
<evidence type="ECO:0000313" key="4">
    <source>
        <dbReference type="Proteomes" id="UP000799770"/>
    </source>
</evidence>
<feature type="region of interest" description="Disordered" evidence="1">
    <location>
        <begin position="156"/>
        <end position="175"/>
    </location>
</feature>
<feature type="compositionally biased region" description="Polar residues" evidence="1">
    <location>
        <begin position="392"/>
        <end position="432"/>
    </location>
</feature>
<accession>A0A6A5YZ12</accession>
<gene>
    <name evidence="3" type="ORF">BDV96DRAFT_664784</name>
</gene>
<feature type="compositionally biased region" description="Polar residues" evidence="1">
    <location>
        <begin position="237"/>
        <end position="255"/>
    </location>
</feature>
<organism evidence="3 4">
    <name type="scientific">Lophiotrema nucula</name>
    <dbReference type="NCBI Taxonomy" id="690887"/>
    <lineage>
        <taxon>Eukaryota</taxon>
        <taxon>Fungi</taxon>
        <taxon>Dikarya</taxon>
        <taxon>Ascomycota</taxon>
        <taxon>Pezizomycotina</taxon>
        <taxon>Dothideomycetes</taxon>
        <taxon>Pleosporomycetidae</taxon>
        <taxon>Pleosporales</taxon>
        <taxon>Lophiotremataceae</taxon>
        <taxon>Lophiotrema</taxon>
    </lineage>
</organism>
<evidence type="ECO:0000256" key="1">
    <source>
        <dbReference type="SAM" id="MobiDB-lite"/>
    </source>
</evidence>
<reference evidence="3" key="1">
    <citation type="journal article" date="2020" name="Stud. Mycol.">
        <title>101 Dothideomycetes genomes: a test case for predicting lifestyles and emergence of pathogens.</title>
        <authorList>
            <person name="Haridas S."/>
            <person name="Albert R."/>
            <person name="Binder M."/>
            <person name="Bloem J."/>
            <person name="Labutti K."/>
            <person name="Salamov A."/>
            <person name="Andreopoulos B."/>
            <person name="Baker S."/>
            <person name="Barry K."/>
            <person name="Bills G."/>
            <person name="Bluhm B."/>
            <person name="Cannon C."/>
            <person name="Castanera R."/>
            <person name="Culley D."/>
            <person name="Daum C."/>
            <person name="Ezra D."/>
            <person name="Gonzalez J."/>
            <person name="Henrissat B."/>
            <person name="Kuo A."/>
            <person name="Liang C."/>
            <person name="Lipzen A."/>
            <person name="Lutzoni F."/>
            <person name="Magnuson J."/>
            <person name="Mondo S."/>
            <person name="Nolan M."/>
            <person name="Ohm R."/>
            <person name="Pangilinan J."/>
            <person name="Park H.-J."/>
            <person name="Ramirez L."/>
            <person name="Alfaro M."/>
            <person name="Sun H."/>
            <person name="Tritt A."/>
            <person name="Yoshinaga Y."/>
            <person name="Zwiers L.-H."/>
            <person name="Turgeon B."/>
            <person name="Goodwin S."/>
            <person name="Spatafora J."/>
            <person name="Crous P."/>
            <person name="Grigoriev I."/>
        </authorList>
    </citation>
    <scope>NUCLEOTIDE SEQUENCE</scope>
    <source>
        <strain evidence="3">CBS 627.86</strain>
    </source>
</reference>
<feature type="compositionally biased region" description="Low complexity" evidence="1">
    <location>
        <begin position="261"/>
        <end position="285"/>
    </location>
</feature>
<dbReference type="EMBL" id="ML977331">
    <property type="protein sequence ID" value="KAF2112402.1"/>
    <property type="molecule type" value="Genomic_DNA"/>
</dbReference>
<feature type="compositionally biased region" description="Low complexity" evidence="1">
    <location>
        <begin position="433"/>
        <end position="465"/>
    </location>
</feature>
<protein>
    <submittedName>
        <fullName evidence="3">Uncharacterized protein</fullName>
    </submittedName>
</protein>
<feature type="compositionally biased region" description="Low complexity" evidence="1">
    <location>
        <begin position="191"/>
        <end position="200"/>
    </location>
</feature>
<sequence>MAFRIVSAALLAASLCNAAVIKRHEMPPTSSCSSTVPASTVPASVEGSSAPVGYGTSSIASAVSSSSIPTSAEGSSVPAGYSTSSIALVLSSSAASTGTPASSSSVLASTTAILTLTPGACSCAASTVTVTVPASEGCSTTTVVTASTQYVTVPATPEGSTVPVSESSAPIPVSSQPPVVTLTQYTTVTPTETISIPSSSDFPTGTPATSSSVIQTPTSGVVSSSSVPVGSTGGTSLSYTIPTTAPFVNSTSTTRNEGKHSSTAASGTSSTVVPSSPTSSEATSVAPTSIISSNIPTSSAATTLPSSSLVSTSSLPGFSYGPVYSFSSVVIPPSSTGAPVATTTSATSTVVVVQPIPSPTGPIYGKRAAEGVKKMVKRDDASHSIFVPGKPASTTPVKSGSPVSQKATSSLSIRQTLQSAVSQGPKTTGTHKPSSATKSSAKPTISSHSSSKPASSTATPTANPSEGKHCPYPYPGEHCGADVTKIKSTASIAATKSGGSTKSGQKPTSTGLPLRVKFTLCCGFEVQYTRFVFTGNFLFSREFFCITVAEAVWLDVTMVTVVVERFQGWKSLASIVAMNPASFNPDGTPSRTIGGQVVILRDANPVGTVAATRDVGMNYPTNTYTTAITTILARANLTIDFVSKDVLARGFPE</sequence>
<evidence type="ECO:0000256" key="2">
    <source>
        <dbReference type="SAM" id="SignalP"/>
    </source>
</evidence>
<feature type="region of interest" description="Disordered" evidence="1">
    <location>
        <begin position="374"/>
        <end position="470"/>
    </location>
</feature>
<proteinExistence type="predicted"/>
<dbReference type="Proteomes" id="UP000799770">
    <property type="component" value="Unassembled WGS sequence"/>
</dbReference>
<feature type="signal peptide" evidence="2">
    <location>
        <begin position="1"/>
        <end position="18"/>
    </location>
</feature>
<feature type="chain" id="PRO_5025503944" evidence="2">
    <location>
        <begin position="19"/>
        <end position="653"/>
    </location>
</feature>
<keyword evidence="4" id="KW-1185">Reference proteome</keyword>